<dbReference type="PANTHER" id="PTHR36932:SF1">
    <property type="entry name" value="CAPSULAR POLYSACCHARIDE BIOSYNTHESIS PROTEIN"/>
    <property type="match status" value="1"/>
</dbReference>
<sequence length="448" mass="51562">MDIYATFFRSILFPGYEAYKGRKTSSLLTSAEQRLQWPRQKIVQFQLERMRELLCFCQNNVPYYQKQWLDIGFNPNNLTSVEQLSELPLLTKQDVQDHYQALIPESKRISNMKKSTGGSTGRPFHFELDKGSYETRQAIMWRGYGWAGVDIGTKTWYLWGVDLGQQSWKHKLKDDLYHRFYHRRIANSFALSNDNFAEYTAELNHYKPKAIVAYVAPLYSLAKYINEHDVKVHQPEVILTGAEALLEYQRQEIQKAFRCQVFNTYGCREFMLIAAECAQQRGLHINIDQLVVETVDHNGAAVKNSVGDIVITDLFNYGMPLIRYANGDQGVISERQCSCSNPLPILESVNGRKLDIIRSPQGKILPGEFFPHLLKDFRGIERFQVRQKSLSSLDIFIVANDKFDDQVQSTIDGQIKAVMGEQLQVNFHQVSEIPLTSTGKHRVTISEL</sequence>
<proteinExistence type="predicted"/>
<protein>
    <submittedName>
        <fullName evidence="1">Phenylacetate--CoA ligase family protein</fullName>
    </submittedName>
</protein>
<evidence type="ECO:0000313" key="1">
    <source>
        <dbReference type="EMBL" id="TKB46630.1"/>
    </source>
</evidence>
<dbReference type="Gene3D" id="3.40.50.12780">
    <property type="entry name" value="N-terminal domain of ligase-like"/>
    <property type="match status" value="1"/>
</dbReference>
<dbReference type="OrthoDB" id="580775at2"/>
<evidence type="ECO:0000313" key="2">
    <source>
        <dbReference type="Proteomes" id="UP000307999"/>
    </source>
</evidence>
<organism evidence="1 2">
    <name type="scientific">Thalassotalea mangrovi</name>
    <dbReference type="NCBI Taxonomy" id="2572245"/>
    <lineage>
        <taxon>Bacteria</taxon>
        <taxon>Pseudomonadati</taxon>
        <taxon>Pseudomonadota</taxon>
        <taxon>Gammaproteobacteria</taxon>
        <taxon>Alteromonadales</taxon>
        <taxon>Colwelliaceae</taxon>
        <taxon>Thalassotalea</taxon>
    </lineage>
</organism>
<dbReference type="SUPFAM" id="SSF56801">
    <property type="entry name" value="Acetyl-CoA synthetase-like"/>
    <property type="match status" value="1"/>
</dbReference>
<dbReference type="AlphaFoldDB" id="A0A4U1B7P2"/>
<dbReference type="GO" id="GO:0016874">
    <property type="term" value="F:ligase activity"/>
    <property type="evidence" value="ECO:0007669"/>
    <property type="project" value="UniProtKB-KW"/>
</dbReference>
<comment type="caution">
    <text evidence="1">The sequence shown here is derived from an EMBL/GenBank/DDBJ whole genome shotgun (WGS) entry which is preliminary data.</text>
</comment>
<accession>A0A4U1B7P2</accession>
<dbReference type="Proteomes" id="UP000307999">
    <property type="component" value="Unassembled WGS sequence"/>
</dbReference>
<dbReference type="InterPro" id="IPR053158">
    <property type="entry name" value="CapK_Type1_Caps_Biosynth"/>
</dbReference>
<name>A0A4U1B7P2_9GAMM</name>
<reference evidence="1 2" key="1">
    <citation type="submission" date="2019-04" db="EMBL/GenBank/DDBJ databases">
        <title>Thalassotalea guangxiensis sp. nov., isolated from sediment of the coastal wetland.</title>
        <authorList>
            <person name="Zheng S."/>
            <person name="Zhang D."/>
        </authorList>
    </citation>
    <scope>NUCLEOTIDE SEQUENCE [LARGE SCALE GENOMIC DNA]</scope>
    <source>
        <strain evidence="1 2">ZS-4</strain>
    </source>
</reference>
<dbReference type="InterPro" id="IPR042099">
    <property type="entry name" value="ANL_N_sf"/>
</dbReference>
<dbReference type="PANTHER" id="PTHR36932">
    <property type="entry name" value="CAPSULAR POLYSACCHARIDE BIOSYNTHESIS PROTEIN"/>
    <property type="match status" value="1"/>
</dbReference>
<dbReference type="EMBL" id="SWDB01000007">
    <property type="protein sequence ID" value="TKB46630.1"/>
    <property type="molecule type" value="Genomic_DNA"/>
</dbReference>
<keyword evidence="2" id="KW-1185">Reference proteome</keyword>
<keyword evidence="1" id="KW-0436">Ligase</keyword>
<gene>
    <name evidence="1" type="ORF">E8M12_03500</name>
</gene>